<proteinExistence type="predicted"/>
<gene>
    <name evidence="3" type="ORF">SAMN04487865_107010</name>
</gene>
<keyword evidence="2" id="KW-0732">Signal</keyword>
<keyword evidence="4" id="KW-1185">Reference proteome</keyword>
<evidence type="ECO:0000313" key="4">
    <source>
        <dbReference type="Proteomes" id="UP000243374"/>
    </source>
</evidence>
<feature type="chain" id="PRO_5024890435" evidence="2">
    <location>
        <begin position="25"/>
        <end position="343"/>
    </location>
</feature>
<dbReference type="AlphaFoldDB" id="A0A662ZC82"/>
<evidence type="ECO:0000256" key="2">
    <source>
        <dbReference type="SAM" id="SignalP"/>
    </source>
</evidence>
<organism evidence="3 4">
    <name type="scientific">Succinivibrio dextrinosolvens</name>
    <dbReference type="NCBI Taxonomy" id="83771"/>
    <lineage>
        <taxon>Bacteria</taxon>
        <taxon>Pseudomonadati</taxon>
        <taxon>Pseudomonadota</taxon>
        <taxon>Gammaproteobacteria</taxon>
        <taxon>Aeromonadales</taxon>
        <taxon>Succinivibrionaceae</taxon>
        <taxon>Succinivibrio</taxon>
    </lineage>
</organism>
<protein>
    <submittedName>
        <fullName evidence="3">Uncharacterized protein</fullName>
    </submittedName>
</protein>
<name>A0A662ZC82_9GAMM</name>
<reference evidence="3 4" key="1">
    <citation type="submission" date="2016-10" db="EMBL/GenBank/DDBJ databases">
        <authorList>
            <person name="Varghese N."/>
            <person name="Submissions S."/>
        </authorList>
    </citation>
    <scope>NUCLEOTIDE SEQUENCE [LARGE SCALE GENOMIC DNA]</scope>
    <source>
        <strain evidence="3 4">22B</strain>
    </source>
</reference>
<accession>A0A662ZC82</accession>
<sequence>MKINSKTNRIAEFFLILSATWLLSACNSAMFDSSVDANGKKVVVEQQTTKVKKKKVKKPTAPKTEPALETEDADTLAKSEEVAKVFSEELQAGQVKPYIPDPSDKVGSADNVGTLLPTVKALEGKENTSPLSKITVQDVIKGNVSLNNINGSENSDAVQTDADNKQNLPKPYIPEEAASPQDLKPIAQVGESIEVLNTNNENNVAALSSTAKCQSEAAESASQVAFDLASKQAERLKNEEGPIYIAPTIVSDSLTDCVTDVSGAINQSLKSNGLKTVVGSGVNVAQNSGSAAVIPPLIRACKQTGIPLLNVSVIRHIGQKTVITIRNIRVKDGITLVQNTTQL</sequence>
<feature type="region of interest" description="Disordered" evidence="1">
    <location>
        <begin position="147"/>
        <end position="170"/>
    </location>
</feature>
<evidence type="ECO:0000313" key="3">
    <source>
        <dbReference type="EMBL" id="SFK41116.1"/>
    </source>
</evidence>
<dbReference type="Proteomes" id="UP000243374">
    <property type="component" value="Unassembled WGS sequence"/>
</dbReference>
<feature type="signal peptide" evidence="2">
    <location>
        <begin position="1"/>
        <end position="24"/>
    </location>
</feature>
<dbReference type="PROSITE" id="PS51257">
    <property type="entry name" value="PROKAR_LIPOPROTEIN"/>
    <property type="match status" value="1"/>
</dbReference>
<dbReference type="EMBL" id="FOSF01000070">
    <property type="protein sequence ID" value="SFK41116.1"/>
    <property type="molecule type" value="Genomic_DNA"/>
</dbReference>
<evidence type="ECO:0000256" key="1">
    <source>
        <dbReference type="SAM" id="MobiDB-lite"/>
    </source>
</evidence>
<feature type="compositionally biased region" description="Polar residues" evidence="1">
    <location>
        <begin position="147"/>
        <end position="158"/>
    </location>
</feature>